<organism evidence="2 3">
    <name type="scientific">Ambispora leptoticha</name>
    <dbReference type="NCBI Taxonomy" id="144679"/>
    <lineage>
        <taxon>Eukaryota</taxon>
        <taxon>Fungi</taxon>
        <taxon>Fungi incertae sedis</taxon>
        <taxon>Mucoromycota</taxon>
        <taxon>Glomeromycotina</taxon>
        <taxon>Glomeromycetes</taxon>
        <taxon>Archaeosporales</taxon>
        <taxon>Ambisporaceae</taxon>
        <taxon>Ambispora</taxon>
    </lineage>
</organism>
<protein>
    <submittedName>
        <fullName evidence="2">6391_t:CDS:1</fullName>
    </submittedName>
</protein>
<evidence type="ECO:0000313" key="3">
    <source>
        <dbReference type="Proteomes" id="UP000789508"/>
    </source>
</evidence>
<reference evidence="2" key="1">
    <citation type="submission" date="2021-06" db="EMBL/GenBank/DDBJ databases">
        <authorList>
            <person name="Kallberg Y."/>
            <person name="Tangrot J."/>
            <person name="Rosling A."/>
        </authorList>
    </citation>
    <scope>NUCLEOTIDE SEQUENCE</scope>
    <source>
        <strain evidence="2">FL130A</strain>
    </source>
</reference>
<comment type="caution">
    <text evidence="2">The sequence shown here is derived from an EMBL/GenBank/DDBJ whole genome shotgun (WGS) entry which is preliminary data.</text>
</comment>
<dbReference type="Gene3D" id="1.25.40.10">
    <property type="entry name" value="Tetratricopeptide repeat domain"/>
    <property type="match status" value="2"/>
</dbReference>
<dbReference type="SUPFAM" id="SSF81901">
    <property type="entry name" value="HCP-like"/>
    <property type="match status" value="2"/>
</dbReference>
<evidence type="ECO:0000256" key="1">
    <source>
        <dbReference type="ARBA" id="ARBA00038101"/>
    </source>
</evidence>
<dbReference type="InterPro" id="IPR050767">
    <property type="entry name" value="Sel1_AlgK"/>
</dbReference>
<gene>
    <name evidence="2" type="ORF">ALEPTO_LOCUS6841</name>
</gene>
<dbReference type="EMBL" id="CAJVPS010002567">
    <property type="protein sequence ID" value="CAG8571653.1"/>
    <property type="molecule type" value="Genomic_DNA"/>
</dbReference>
<dbReference type="InterPro" id="IPR011990">
    <property type="entry name" value="TPR-like_helical_dom_sf"/>
</dbReference>
<sequence length="331" mass="38329">FIKDNNHDPYEIFKWFCCEPEDEQSPPPPHKNNKPEYYFLIGFLWEWGIGTESSMKDSFYWYQLAAAESTKDDPVVYNQVGYCYSKGFGVRQNHELAFSYFQKSAELRYAPGQKNLANCYANGLGVARDLQKALQLYQESAQAAYYESALILAQYLKADTKSQENQEKSLNWIRIAAYDSYPPAQTELGLHYLNSSKAESAKEWFKLAAENGEPRGQIQYAHFTRDSTEKFTYFKKAAEAGDIEGLYRLGDCYLMGIGTRINWNKATRCFLKVAEKNGNYFDTYTTRCFLKVAEKNGNDFDTYTTLAYHFSLGMGCSKDMHKTMRYYKYKI</sequence>
<dbReference type="SMART" id="SM00671">
    <property type="entry name" value="SEL1"/>
    <property type="match status" value="6"/>
</dbReference>
<dbReference type="AlphaFoldDB" id="A0A9N9G1V3"/>
<dbReference type="Proteomes" id="UP000789508">
    <property type="component" value="Unassembled WGS sequence"/>
</dbReference>
<dbReference type="PANTHER" id="PTHR11102">
    <property type="entry name" value="SEL-1-LIKE PROTEIN"/>
    <property type="match status" value="1"/>
</dbReference>
<accession>A0A9N9G1V3</accession>
<dbReference type="InterPro" id="IPR006597">
    <property type="entry name" value="Sel1-like"/>
</dbReference>
<keyword evidence="3" id="KW-1185">Reference proteome</keyword>
<feature type="non-terminal residue" evidence="2">
    <location>
        <position position="1"/>
    </location>
</feature>
<dbReference type="PANTHER" id="PTHR11102:SF147">
    <property type="entry name" value="SEL1L ADAPTOR SUBUNIT OF ERAD E3 UBIQUITIN LIGASE"/>
    <property type="match status" value="1"/>
</dbReference>
<dbReference type="Pfam" id="PF08238">
    <property type="entry name" value="Sel1"/>
    <property type="match status" value="7"/>
</dbReference>
<name>A0A9N9G1V3_9GLOM</name>
<proteinExistence type="inferred from homology"/>
<evidence type="ECO:0000313" key="2">
    <source>
        <dbReference type="EMBL" id="CAG8571653.1"/>
    </source>
</evidence>
<comment type="similarity">
    <text evidence="1">Belongs to the sel-1 family.</text>
</comment>
<dbReference type="OrthoDB" id="2425131at2759"/>
<dbReference type="GO" id="GO:0005789">
    <property type="term" value="C:endoplasmic reticulum membrane"/>
    <property type="evidence" value="ECO:0007669"/>
    <property type="project" value="TreeGrafter"/>
</dbReference>
<dbReference type="GO" id="GO:0036503">
    <property type="term" value="P:ERAD pathway"/>
    <property type="evidence" value="ECO:0007669"/>
    <property type="project" value="TreeGrafter"/>
</dbReference>